<dbReference type="InterPro" id="IPR023753">
    <property type="entry name" value="FAD/NAD-binding_dom"/>
</dbReference>
<dbReference type="PRINTS" id="PR00411">
    <property type="entry name" value="PNDRDTASEI"/>
</dbReference>
<dbReference type="PANTHER" id="PTHR42949:SF3">
    <property type="entry name" value="ANAEROBIC GLYCEROL-3-PHOSPHATE DEHYDROGENASE SUBUNIT B"/>
    <property type="match status" value="1"/>
</dbReference>
<evidence type="ECO:0000313" key="3">
    <source>
        <dbReference type="EMBL" id="SDI32409.1"/>
    </source>
</evidence>
<sequence length="409" mass="44310">MLNLLIIGAGPAGLSAAITAAEEGLTVKVIDEFPKAGGRLLGQLHQEPNGEWWNGIEEGEQLNQRALQLGVAIQCEVSVYDINQSNNGWRVYTTRGEFKAEKLLLATGASESPIPVKGWTLPGVMSIGAAQVMGNVHRVKPGDSCVIIGANVLSMAIANELKLCGVKVKEIIIPKADMISKEAGVPEKVLSSLMNLTHLAPTPVLRQLGKIGKLVHPKIVVRFFPKKGMRMFGIPIRIKTAALEILGETHATGVRTANVTASGEIDHRSEKVVDADFVCISGRLTPLAELASIVGCSFKYVPELGGHVPVHNERMQTNVPNLFVAGNITGIESAKVAMAQGRVAGLSVAADFLNKWIQLEESINRAMENVKITRDNAMIQFQPGLPQAREQFYRQLEDIKEVRKKKQEA</sequence>
<dbReference type="SUPFAM" id="SSF51905">
    <property type="entry name" value="FAD/NAD(P)-binding domain"/>
    <property type="match status" value="1"/>
</dbReference>
<dbReference type="PANTHER" id="PTHR42949">
    <property type="entry name" value="ANAEROBIC GLYCEROL-3-PHOSPHATE DEHYDROGENASE SUBUNIT B"/>
    <property type="match status" value="1"/>
</dbReference>
<dbReference type="InterPro" id="IPR036188">
    <property type="entry name" value="FAD/NAD-bd_sf"/>
</dbReference>
<dbReference type="STRING" id="930129.SAMN05216352_106257"/>
<name>A0A1G8JM81_9BACI</name>
<evidence type="ECO:0000313" key="4">
    <source>
        <dbReference type="Proteomes" id="UP000199017"/>
    </source>
</evidence>
<protein>
    <submittedName>
        <fullName evidence="3">Sarcosine oxidase subunit alpha</fullName>
    </submittedName>
</protein>
<dbReference type="AlphaFoldDB" id="A0A1G8JM81"/>
<dbReference type="Pfam" id="PF07992">
    <property type="entry name" value="Pyr_redox_2"/>
    <property type="match status" value="1"/>
</dbReference>
<dbReference type="GO" id="GO:0016491">
    <property type="term" value="F:oxidoreductase activity"/>
    <property type="evidence" value="ECO:0007669"/>
    <property type="project" value="UniProtKB-KW"/>
</dbReference>
<dbReference type="InterPro" id="IPR051691">
    <property type="entry name" value="Metab_Enz_Cyan_OpOx_G3PDH"/>
</dbReference>
<dbReference type="Gene3D" id="3.50.50.60">
    <property type="entry name" value="FAD/NAD(P)-binding domain"/>
    <property type="match status" value="4"/>
</dbReference>
<proteinExistence type="predicted"/>
<feature type="domain" description="FAD/NAD(P)-binding" evidence="2">
    <location>
        <begin position="3"/>
        <end position="341"/>
    </location>
</feature>
<keyword evidence="1" id="KW-0560">Oxidoreductase</keyword>
<gene>
    <name evidence="3" type="ORF">SAMN05216352_106257</name>
</gene>
<reference evidence="3 4" key="1">
    <citation type="submission" date="2016-10" db="EMBL/GenBank/DDBJ databases">
        <authorList>
            <person name="de Groot N.N."/>
        </authorList>
    </citation>
    <scope>NUCLEOTIDE SEQUENCE [LARGE SCALE GENOMIC DNA]</scope>
    <source>
        <strain evidence="4">P4B,CCM 7963,CECT 7998,DSM 25260,IBRC-M 10614,KCTC 13821</strain>
    </source>
</reference>
<evidence type="ECO:0000256" key="1">
    <source>
        <dbReference type="ARBA" id="ARBA00023002"/>
    </source>
</evidence>
<dbReference type="RefSeq" id="WP_091585267.1">
    <property type="nucleotide sequence ID" value="NZ_FNDU01000006.1"/>
</dbReference>
<dbReference type="OrthoDB" id="9776839at2"/>
<keyword evidence="4" id="KW-1185">Reference proteome</keyword>
<organism evidence="3 4">
    <name type="scientific">Alteribacillus bidgolensis</name>
    <dbReference type="NCBI Taxonomy" id="930129"/>
    <lineage>
        <taxon>Bacteria</taxon>
        <taxon>Bacillati</taxon>
        <taxon>Bacillota</taxon>
        <taxon>Bacilli</taxon>
        <taxon>Bacillales</taxon>
        <taxon>Bacillaceae</taxon>
        <taxon>Alteribacillus</taxon>
    </lineage>
</organism>
<accession>A0A1G8JM81</accession>
<dbReference type="EMBL" id="FNDU01000006">
    <property type="protein sequence ID" value="SDI32409.1"/>
    <property type="molecule type" value="Genomic_DNA"/>
</dbReference>
<dbReference type="Proteomes" id="UP000199017">
    <property type="component" value="Unassembled WGS sequence"/>
</dbReference>
<evidence type="ECO:0000259" key="2">
    <source>
        <dbReference type="Pfam" id="PF07992"/>
    </source>
</evidence>
<dbReference type="PRINTS" id="PR00368">
    <property type="entry name" value="FADPNR"/>
</dbReference>